<feature type="domain" description="Aminotransferase class I/classII large" evidence="6">
    <location>
        <begin position="41"/>
        <end position="383"/>
    </location>
</feature>
<dbReference type="PANTHER" id="PTHR43525:SF1">
    <property type="entry name" value="PROTEIN MALY"/>
    <property type="match status" value="1"/>
</dbReference>
<keyword evidence="3" id="KW-0663">Pyridoxal phosphate</keyword>
<name>A0ABV3APL6_9ACTN</name>
<comment type="similarity">
    <text evidence="5">Belongs to the class-II pyridoxal-phosphate-dependent aminotransferase family. MalY/PatB cystathionine beta-lyase subfamily.</text>
</comment>
<keyword evidence="8" id="KW-1185">Reference proteome</keyword>
<dbReference type="InterPro" id="IPR015424">
    <property type="entry name" value="PyrdxlP-dep_Trfase"/>
</dbReference>
<dbReference type="InterPro" id="IPR027619">
    <property type="entry name" value="C-S_lyase_PatB-like"/>
</dbReference>
<dbReference type="InterPro" id="IPR015421">
    <property type="entry name" value="PyrdxlP-dep_Trfase_major"/>
</dbReference>
<evidence type="ECO:0000256" key="1">
    <source>
        <dbReference type="ARBA" id="ARBA00001933"/>
    </source>
</evidence>
<dbReference type="PANTHER" id="PTHR43525">
    <property type="entry name" value="PROTEIN MALY"/>
    <property type="match status" value="1"/>
</dbReference>
<evidence type="ECO:0000256" key="3">
    <source>
        <dbReference type="ARBA" id="ARBA00022898"/>
    </source>
</evidence>
<comment type="caution">
    <text evidence="7">The sequence shown here is derived from an EMBL/GenBank/DDBJ whole genome shotgun (WGS) entry which is preliminary data.</text>
</comment>
<protein>
    <recommendedName>
        <fullName evidence="2">cysteine-S-conjugate beta-lyase</fullName>
        <ecNumber evidence="2">4.4.1.13</ecNumber>
    </recommendedName>
</protein>
<dbReference type="NCBIfam" id="TIGR04350">
    <property type="entry name" value="C_S_lyase_PatB"/>
    <property type="match status" value="1"/>
</dbReference>
<evidence type="ECO:0000259" key="6">
    <source>
        <dbReference type="Pfam" id="PF00155"/>
    </source>
</evidence>
<dbReference type="GO" id="GO:0016829">
    <property type="term" value="F:lyase activity"/>
    <property type="evidence" value="ECO:0007669"/>
    <property type="project" value="UniProtKB-KW"/>
</dbReference>
<dbReference type="CDD" id="cd00609">
    <property type="entry name" value="AAT_like"/>
    <property type="match status" value="1"/>
</dbReference>
<dbReference type="InterPro" id="IPR004839">
    <property type="entry name" value="Aminotransferase_I/II_large"/>
</dbReference>
<dbReference type="InterPro" id="IPR015422">
    <property type="entry name" value="PyrdxlP-dep_Trfase_small"/>
</dbReference>
<sequence>MAAERHPMFDDLDVRALSRRPGAKWSRVEPDVLPAWIAEMDFPPAPVVREALARCVDDDLGYPSWDGRSVQNPLRDAFAERMRERHGWALDASQVREFTDINQGLQAVLDVATRPGDGVVVHTPTYPPFLETIASMGRRLHAVPYAPDGESWTFDADRLDRELRERPARVLLLVNPHNPTGRELRREELQTLAGLALRHGLLVVSDEIHSDLVHAPHRHVPFASLSAEVAARTVTLTSATKAFNVPGLRCAVAHVGATEVREALAHPTHLYGEANTFGVAATLAAWREGDAWLSRLRTVLARNAALVRDELPSGVRYRVPEATFLAWLDCRELELDTDPQTFFLKKARVLLNDGRTFGAEGEGFVRLNFGTSENILREMLHRLRNALT</sequence>
<comment type="cofactor">
    <cofactor evidence="1">
        <name>pyridoxal 5'-phosphate</name>
        <dbReference type="ChEBI" id="CHEBI:597326"/>
    </cofactor>
</comment>
<dbReference type="SUPFAM" id="SSF53383">
    <property type="entry name" value="PLP-dependent transferases"/>
    <property type="match status" value="1"/>
</dbReference>
<dbReference type="Proteomes" id="UP001551011">
    <property type="component" value="Unassembled WGS sequence"/>
</dbReference>
<evidence type="ECO:0000256" key="2">
    <source>
        <dbReference type="ARBA" id="ARBA00012224"/>
    </source>
</evidence>
<evidence type="ECO:0000256" key="5">
    <source>
        <dbReference type="ARBA" id="ARBA00037974"/>
    </source>
</evidence>
<dbReference type="RefSeq" id="WP_359261541.1">
    <property type="nucleotide sequence ID" value="NZ_JBFAEG010000063.1"/>
</dbReference>
<dbReference type="Gene3D" id="3.40.640.10">
    <property type="entry name" value="Type I PLP-dependent aspartate aminotransferase-like (Major domain)"/>
    <property type="match status" value="1"/>
</dbReference>
<evidence type="ECO:0000313" key="8">
    <source>
        <dbReference type="Proteomes" id="UP001551011"/>
    </source>
</evidence>
<organism evidence="7 8">
    <name type="scientific">Streptomyces flaveolus</name>
    <dbReference type="NCBI Taxonomy" id="67297"/>
    <lineage>
        <taxon>Bacteria</taxon>
        <taxon>Bacillati</taxon>
        <taxon>Actinomycetota</taxon>
        <taxon>Actinomycetes</taxon>
        <taxon>Kitasatosporales</taxon>
        <taxon>Streptomycetaceae</taxon>
        <taxon>Streptomyces</taxon>
    </lineage>
</organism>
<keyword evidence="4 7" id="KW-0456">Lyase</keyword>
<dbReference type="Gene3D" id="3.90.1150.10">
    <property type="entry name" value="Aspartate Aminotransferase, domain 1"/>
    <property type="match status" value="1"/>
</dbReference>
<proteinExistence type="inferred from homology"/>
<accession>A0ABV3APL6</accession>
<reference evidence="7 8" key="1">
    <citation type="submission" date="2024-06" db="EMBL/GenBank/DDBJ databases">
        <title>The Natural Products Discovery Center: Release of the First 8490 Sequenced Strains for Exploring Actinobacteria Biosynthetic Diversity.</title>
        <authorList>
            <person name="Kalkreuter E."/>
            <person name="Kautsar S.A."/>
            <person name="Yang D."/>
            <person name="Bader C.D."/>
            <person name="Teijaro C.N."/>
            <person name="Fluegel L."/>
            <person name="Davis C.M."/>
            <person name="Simpson J.R."/>
            <person name="Lauterbach L."/>
            <person name="Steele A.D."/>
            <person name="Gui C."/>
            <person name="Meng S."/>
            <person name="Li G."/>
            <person name="Viehrig K."/>
            <person name="Ye F."/>
            <person name="Su P."/>
            <person name="Kiefer A.F."/>
            <person name="Nichols A."/>
            <person name="Cepeda A.J."/>
            <person name="Yan W."/>
            <person name="Fan B."/>
            <person name="Jiang Y."/>
            <person name="Adhikari A."/>
            <person name="Zheng C.-J."/>
            <person name="Schuster L."/>
            <person name="Cowan T.M."/>
            <person name="Smanski M.J."/>
            <person name="Chevrette M.G."/>
            <person name="De Carvalho L.P.S."/>
            <person name="Shen B."/>
        </authorList>
    </citation>
    <scope>NUCLEOTIDE SEQUENCE [LARGE SCALE GENOMIC DNA]</scope>
    <source>
        <strain evidence="7 8">NPDC020594</strain>
    </source>
</reference>
<dbReference type="EMBL" id="JBFAEG010000063">
    <property type="protein sequence ID" value="MEU5713899.1"/>
    <property type="molecule type" value="Genomic_DNA"/>
</dbReference>
<gene>
    <name evidence="7" type="ORF">AB0H04_45135</name>
</gene>
<dbReference type="Pfam" id="PF00155">
    <property type="entry name" value="Aminotran_1_2"/>
    <property type="match status" value="1"/>
</dbReference>
<dbReference type="InterPro" id="IPR051798">
    <property type="entry name" value="Class-II_PLP-Dep_Aminotrans"/>
</dbReference>
<evidence type="ECO:0000256" key="4">
    <source>
        <dbReference type="ARBA" id="ARBA00023239"/>
    </source>
</evidence>
<evidence type="ECO:0000313" key="7">
    <source>
        <dbReference type="EMBL" id="MEU5713899.1"/>
    </source>
</evidence>
<dbReference type="EC" id="4.4.1.13" evidence="2"/>